<name>A0A1V4SLC5_9CLOT</name>
<accession>A0A1V4SLC5</accession>
<dbReference type="Proteomes" id="UP000191448">
    <property type="component" value="Unassembled WGS sequence"/>
</dbReference>
<dbReference type="EMBL" id="LTAY01000111">
    <property type="protein sequence ID" value="OPX44689.1"/>
    <property type="molecule type" value="Genomic_DNA"/>
</dbReference>
<dbReference type="RefSeq" id="WP_004455707.1">
    <property type="nucleotide sequence ID" value="NZ_LTAY01000111.1"/>
</dbReference>
<dbReference type="AlphaFoldDB" id="A0A1V4SLC5"/>
<sequence length="171" mass="19657">MAVVKRWSKPKVKYENMREEYENKETIEETVEEIEEVTQEQQYNLENFKASKSKQKSVIKINQGVATIINTEKSGKRIVFSNNVMEELGNPPKILISCSDNAIAVGERLPDNQNFLSIKYSKTKGTIYSAGIVNELTEMYQLDFSNRTSITFSEVNYTTYENYKVAIITID</sequence>
<organism evidence="1 2">
    <name type="scientific">Clostridium thermobutyricum DSM 4928</name>
    <dbReference type="NCBI Taxonomy" id="1121339"/>
    <lineage>
        <taxon>Bacteria</taxon>
        <taxon>Bacillati</taxon>
        <taxon>Bacillota</taxon>
        <taxon>Clostridia</taxon>
        <taxon>Eubacteriales</taxon>
        <taxon>Clostridiaceae</taxon>
        <taxon>Clostridium</taxon>
    </lineage>
</organism>
<gene>
    <name evidence="1" type="ORF">CLTHE_32130</name>
</gene>
<dbReference type="OrthoDB" id="2595775at2"/>
<reference evidence="1 2" key="1">
    <citation type="submission" date="2016-02" db="EMBL/GenBank/DDBJ databases">
        <title>Genome sequence of Clostridium thermobutyricum DSM 4928.</title>
        <authorList>
            <person name="Poehlein A."/>
            <person name="Daniel R."/>
        </authorList>
    </citation>
    <scope>NUCLEOTIDE SEQUENCE [LARGE SCALE GENOMIC DNA]</scope>
    <source>
        <strain evidence="1 2">DSM 4928</strain>
    </source>
</reference>
<comment type="caution">
    <text evidence="1">The sequence shown here is derived from an EMBL/GenBank/DDBJ whole genome shotgun (WGS) entry which is preliminary data.</text>
</comment>
<protein>
    <submittedName>
        <fullName evidence="1">Uncharacterized protein</fullName>
    </submittedName>
</protein>
<evidence type="ECO:0000313" key="2">
    <source>
        <dbReference type="Proteomes" id="UP000191448"/>
    </source>
</evidence>
<evidence type="ECO:0000313" key="1">
    <source>
        <dbReference type="EMBL" id="OPX44689.1"/>
    </source>
</evidence>
<proteinExistence type="predicted"/>